<reference evidence="1" key="1">
    <citation type="submission" date="2021-09" db="EMBL/GenBank/DDBJ databases">
        <title>Properties of two broad host range phages and the first virulent siphovirus of Yersinia enterocolitica isolated from wild animals.</title>
        <authorList>
            <person name="Hammerl J.A."/>
            <person name="Hertwig S."/>
        </authorList>
    </citation>
    <scope>NUCLEOTIDE SEQUENCE</scope>
</reference>
<evidence type="ECO:0000313" key="1">
    <source>
        <dbReference type="EMBL" id="UCS82767.1"/>
    </source>
</evidence>
<accession>A0AC61TNW9</accession>
<gene>
    <name evidence="1" type="ORF">vBYenPRambo_024</name>
</gene>
<keyword evidence="2" id="KW-1185">Reference proteome</keyword>
<proteinExistence type="predicted"/>
<dbReference type="Proteomes" id="UP000828900">
    <property type="component" value="Segment"/>
</dbReference>
<name>A0AC61TNW9_9CAUD</name>
<organism evidence="1 2">
    <name type="scientific">Yersinia phage vB_YenP_Rambo</name>
    <dbReference type="NCBI Taxonomy" id="2880894"/>
    <lineage>
        <taxon>Viruses</taxon>
        <taxon>Duplodnaviria</taxon>
        <taxon>Heunggongvirae</taxon>
        <taxon>Uroviricota</taxon>
        <taxon>Caudoviricetes</taxon>
        <taxon>Autographivirales</taxon>
        <taxon>Autotranscriptaviridae</taxon>
        <taxon>Studiervirinae</taxon>
        <taxon>Rambovirus</taxon>
        <taxon>Rambovirus rambo</taxon>
    </lineage>
</organism>
<dbReference type="EMBL" id="OK042080">
    <property type="protein sequence ID" value="UCS82767.1"/>
    <property type="molecule type" value="Genomic_DNA"/>
</dbReference>
<protein>
    <submittedName>
        <fullName evidence="1">Host recBCD nuclease inhibitor</fullName>
    </submittedName>
</protein>
<sequence>MFRDTVTITRDAWNETMEYLKGLEDQVETLEYELTEAYKHVEELEEKLNGVA</sequence>
<evidence type="ECO:0000313" key="2">
    <source>
        <dbReference type="Proteomes" id="UP000828900"/>
    </source>
</evidence>